<sequence>MRKDKNLNGNNDDKILLNLSKYPSVLITKPNKGRGVVILDRNDYTEKLENILSDNKKFKLLNEDPTISCENALTTVLRQMKNEEYWTQQEYKYIKPVGSVPARLYGLPKVHKDNVPLRPIVSCIKSYNYKLGKFLANIIKPIRVSPYSLKHTNDFFKFIQQNSHLSRNNKMISFDIQSLFTNIPVRETIEIICNKLYCTDPKLRPFIPEDYFRKLLEFAATVNQNNAKITESYANLTMNIQTNYHIFMYDFSFFVDYLSELCHVYYDLIKIKTQRRSNGPNKMRLHHEAFSSFNKDHKFLSILSIIPRSYVLSSLEADLQEIQQKSK</sequence>
<organism evidence="1 2">
    <name type="scientific">Rotaria sordida</name>
    <dbReference type="NCBI Taxonomy" id="392033"/>
    <lineage>
        <taxon>Eukaryota</taxon>
        <taxon>Metazoa</taxon>
        <taxon>Spiralia</taxon>
        <taxon>Gnathifera</taxon>
        <taxon>Rotifera</taxon>
        <taxon>Eurotatoria</taxon>
        <taxon>Bdelloidea</taxon>
        <taxon>Philodinida</taxon>
        <taxon>Philodinidae</taxon>
        <taxon>Rotaria</taxon>
    </lineage>
</organism>
<reference evidence="1" key="1">
    <citation type="submission" date="2021-02" db="EMBL/GenBank/DDBJ databases">
        <authorList>
            <person name="Nowell W R."/>
        </authorList>
    </citation>
    <scope>NUCLEOTIDE SEQUENCE</scope>
</reference>
<dbReference type="OrthoDB" id="10063753at2759"/>
<protein>
    <recommendedName>
        <fullName evidence="3">Reverse transcriptase domain-containing protein</fullName>
    </recommendedName>
</protein>
<proteinExistence type="predicted"/>
<comment type="caution">
    <text evidence="1">The sequence shown here is derived from an EMBL/GenBank/DDBJ whole genome shotgun (WGS) entry which is preliminary data.</text>
</comment>
<evidence type="ECO:0000313" key="2">
    <source>
        <dbReference type="Proteomes" id="UP000663882"/>
    </source>
</evidence>
<gene>
    <name evidence="1" type="ORF">RFH988_LOCUS23568</name>
</gene>
<dbReference type="EMBL" id="CAJNOO010001644">
    <property type="protein sequence ID" value="CAF1182148.1"/>
    <property type="molecule type" value="Genomic_DNA"/>
</dbReference>
<dbReference type="PANTHER" id="PTHR21301">
    <property type="entry name" value="REVERSE TRANSCRIPTASE"/>
    <property type="match status" value="1"/>
</dbReference>
<evidence type="ECO:0000313" key="1">
    <source>
        <dbReference type="EMBL" id="CAF1182148.1"/>
    </source>
</evidence>
<evidence type="ECO:0008006" key="3">
    <source>
        <dbReference type="Google" id="ProtNLM"/>
    </source>
</evidence>
<dbReference type="Proteomes" id="UP000663882">
    <property type="component" value="Unassembled WGS sequence"/>
</dbReference>
<dbReference type="AlphaFoldDB" id="A0A814V3R4"/>
<name>A0A814V3R4_9BILA</name>
<accession>A0A814V3R4</accession>
<dbReference type="PANTHER" id="PTHR21301:SF10">
    <property type="entry name" value="REVERSE TRANSCRIPTASE DOMAIN-CONTAINING PROTEIN"/>
    <property type="match status" value="1"/>
</dbReference>